<dbReference type="GO" id="GO:0005737">
    <property type="term" value="C:cytoplasm"/>
    <property type="evidence" value="ECO:0007669"/>
    <property type="project" value="UniProtKB-SubCell"/>
</dbReference>
<dbReference type="GO" id="GO:0106340">
    <property type="term" value="F:tRNA (guanosine(34)-2'-O)-methyltransferase activity"/>
    <property type="evidence" value="ECO:0007669"/>
    <property type="project" value="UniProtKB-ARBA"/>
</dbReference>
<dbReference type="HAMAP" id="MF_03162">
    <property type="entry name" value="RNA_methyltr_E_TRM7"/>
    <property type="match status" value="1"/>
</dbReference>
<dbReference type="InterPro" id="IPR002877">
    <property type="entry name" value="RNA_MeTrfase_FtsJ_dom"/>
</dbReference>
<dbReference type="HOGENOM" id="CLU_009422_1_1_1"/>
<dbReference type="PANTHER" id="PTHR10920:SF12">
    <property type="entry name" value="TRNA (CYTIDINE(32)_GUANOSINE(34)-2'-O)-METHYLTRANSFERASE-RELATED"/>
    <property type="match status" value="1"/>
</dbReference>
<keyword evidence="6 9" id="KW-0949">S-adenosyl-L-methionine</keyword>
<feature type="binding site" evidence="9">
    <location>
        <position position="97"/>
    </location>
    <ligand>
        <name>S-adenosyl-L-methionine</name>
        <dbReference type="ChEBI" id="CHEBI:59789"/>
    </ligand>
</feature>
<dbReference type="EMBL" id="BABT02000028">
    <property type="protein sequence ID" value="GAA94160.1"/>
    <property type="molecule type" value="Genomic_DNA"/>
</dbReference>
<evidence type="ECO:0000256" key="5">
    <source>
        <dbReference type="ARBA" id="ARBA00022679"/>
    </source>
</evidence>
<comment type="catalytic activity">
    <reaction evidence="8 9">
        <text>cytidine(32)/guanosine(34) in tRNA + 2 S-adenosyl-L-methionine = 2'-O-methylcytidine(32)/2'-O-methylguanosine(34) in tRNA + 2 S-adenosyl-L-homocysteine + 2 H(+)</text>
        <dbReference type="Rhea" id="RHEA:42396"/>
        <dbReference type="Rhea" id="RHEA-COMP:10246"/>
        <dbReference type="Rhea" id="RHEA-COMP:10247"/>
        <dbReference type="ChEBI" id="CHEBI:15378"/>
        <dbReference type="ChEBI" id="CHEBI:57856"/>
        <dbReference type="ChEBI" id="CHEBI:59789"/>
        <dbReference type="ChEBI" id="CHEBI:74269"/>
        <dbReference type="ChEBI" id="CHEBI:74445"/>
        <dbReference type="ChEBI" id="CHEBI:74495"/>
        <dbReference type="ChEBI" id="CHEBI:82748"/>
        <dbReference type="EC" id="2.1.1.205"/>
    </reaction>
</comment>
<dbReference type="Proteomes" id="UP000009131">
    <property type="component" value="Unassembled WGS sequence"/>
</dbReference>
<dbReference type="GO" id="GO:0002181">
    <property type="term" value="P:cytoplasmic translation"/>
    <property type="evidence" value="ECO:0007669"/>
    <property type="project" value="UniProtKB-UniRule"/>
</dbReference>
<protein>
    <recommendedName>
        <fullName evidence="9">Putative tRNA (cytidine(32)/guanosine(34)-2'-O)-methyltransferase</fullName>
        <ecNumber evidence="9">2.1.1.205</ecNumber>
    </recommendedName>
    <alternativeName>
        <fullName evidence="9">2'-O-ribose RNA methyltransferase TRM7 homolog</fullName>
    </alternativeName>
</protein>
<keyword evidence="7 9" id="KW-0819">tRNA processing</keyword>
<organism evidence="11 12">
    <name type="scientific">Mixia osmundae (strain CBS 9802 / IAM 14324 / JCM 22182 / KY 12970)</name>
    <dbReference type="NCBI Taxonomy" id="764103"/>
    <lineage>
        <taxon>Eukaryota</taxon>
        <taxon>Fungi</taxon>
        <taxon>Dikarya</taxon>
        <taxon>Basidiomycota</taxon>
        <taxon>Pucciniomycotina</taxon>
        <taxon>Mixiomycetes</taxon>
        <taxon>Mixiales</taxon>
        <taxon>Mixiaceae</taxon>
        <taxon>Mixia</taxon>
    </lineage>
</organism>
<dbReference type="AlphaFoldDB" id="G7DUA0"/>
<keyword evidence="5 9" id="KW-0808">Transferase</keyword>
<dbReference type="eggNOG" id="KOG1099">
    <property type="taxonomic scope" value="Eukaryota"/>
</dbReference>
<evidence type="ECO:0000256" key="3">
    <source>
        <dbReference type="ARBA" id="ARBA00022490"/>
    </source>
</evidence>
<feature type="binding site" evidence="9">
    <location>
        <position position="113"/>
    </location>
    <ligand>
        <name>S-adenosyl-L-methionine</name>
        <dbReference type="ChEBI" id="CHEBI:59789"/>
    </ligand>
</feature>
<accession>G7DUA0</accession>
<dbReference type="GO" id="GO:0002128">
    <property type="term" value="P:tRNA nucleoside ribose methylation"/>
    <property type="evidence" value="ECO:0007669"/>
    <property type="project" value="UniProtKB-UniRule"/>
</dbReference>
<dbReference type="STRING" id="764103.G7DUA0"/>
<feature type="domain" description="Ribosomal RNA methyltransferase FtsJ" evidence="10">
    <location>
        <begin position="41"/>
        <end position="221"/>
    </location>
</feature>
<feature type="binding site" evidence="9">
    <location>
        <position position="75"/>
    </location>
    <ligand>
        <name>S-adenosyl-L-methionine</name>
        <dbReference type="ChEBI" id="CHEBI:59789"/>
    </ligand>
</feature>
<name>G7DUA0_MIXOS</name>
<evidence type="ECO:0000256" key="4">
    <source>
        <dbReference type="ARBA" id="ARBA00022603"/>
    </source>
</evidence>
<evidence type="ECO:0000256" key="9">
    <source>
        <dbReference type="HAMAP-Rule" id="MF_03162"/>
    </source>
</evidence>
<evidence type="ECO:0000256" key="6">
    <source>
        <dbReference type="ARBA" id="ARBA00022691"/>
    </source>
</evidence>
<keyword evidence="3 9" id="KW-0963">Cytoplasm</keyword>
<dbReference type="SUPFAM" id="SSF53335">
    <property type="entry name" value="S-adenosyl-L-methionine-dependent methyltransferases"/>
    <property type="match status" value="1"/>
</dbReference>
<dbReference type="Pfam" id="PF01728">
    <property type="entry name" value="FtsJ"/>
    <property type="match status" value="1"/>
</dbReference>
<comment type="similarity">
    <text evidence="9">Belongs to the class I-like SAM-binding methyltransferase superfamily. RNA methyltransferase RlmE family. TRM7 subfamily.</text>
</comment>
<dbReference type="Gene3D" id="3.40.50.150">
    <property type="entry name" value="Vaccinia Virus protein VP39"/>
    <property type="match status" value="1"/>
</dbReference>
<comment type="function">
    <text evidence="9">Methylates the 2'-O-ribose of nucleotides at positions 32 and 34 of the tRNA anticodon loop of substrate tRNAs.</text>
</comment>
<evidence type="ECO:0000313" key="12">
    <source>
        <dbReference type="Proteomes" id="UP000009131"/>
    </source>
</evidence>
<feature type="binding site" evidence="9">
    <location>
        <position position="138"/>
    </location>
    <ligand>
        <name>S-adenosyl-L-methionine</name>
        <dbReference type="ChEBI" id="CHEBI:59789"/>
    </ligand>
</feature>
<proteinExistence type="inferred from homology"/>
<dbReference type="PANTHER" id="PTHR10920">
    <property type="entry name" value="RIBOSOMAL RNA METHYLTRANSFERASE"/>
    <property type="match status" value="1"/>
</dbReference>
<evidence type="ECO:0000259" key="10">
    <source>
        <dbReference type="Pfam" id="PF01728"/>
    </source>
</evidence>
<keyword evidence="4 9" id="KW-0489">Methyltransferase</keyword>
<evidence type="ECO:0000313" key="11">
    <source>
        <dbReference type="EMBL" id="GAA94160.1"/>
    </source>
</evidence>
<reference evidence="11 12" key="1">
    <citation type="journal article" date="2011" name="J. Gen. Appl. Microbiol.">
        <title>Draft genome sequencing of the enigmatic basidiomycete Mixia osmundae.</title>
        <authorList>
            <person name="Nishida H."/>
            <person name="Nagatsuka Y."/>
            <person name="Sugiyama J."/>
        </authorList>
    </citation>
    <scope>NUCLEOTIDE SEQUENCE [LARGE SCALE GENOMIC DNA]</scope>
    <source>
        <strain evidence="12">CBS 9802 / IAM 14324 / JCM 22182 / KY 12970</strain>
    </source>
</reference>
<comment type="caution">
    <text evidence="11">The sequence shown here is derived from an EMBL/GenBank/DDBJ whole genome shotgun (WGS) entry which is preliminary data.</text>
</comment>
<sequence>MSDPKQLTLALPGKASPLVTMGGRSTQKRDIFYRLAKSDGYRARSAYKLLHLDEEFDLFRGVTRCIDLCAAPGSWSQVLSDALIVGKEQDAVIVAVDLQPMAALPGVVQLVGDITKLATAQRIIEYFKGEKAQLVVCDGAPDVTGLHDLDEFMQSRLLLAALNITLHTLEPRGTFIAKIFRGKDVTLLFDQLECLFGKVDCAKPRSSRDSSIEAFVVCQDFRPPAGLLLDLSSPLLDFAHSLAGDISTGTPSSHLIAPFVACGDLSGFDQLEASPAPSANEQVVGNSLALPAQNEHLVSNDSGKPERIREGM</sequence>
<dbReference type="GO" id="GO:0005634">
    <property type="term" value="C:nucleus"/>
    <property type="evidence" value="ECO:0007669"/>
    <property type="project" value="UniProtKB-SubCell"/>
</dbReference>
<evidence type="ECO:0000256" key="1">
    <source>
        <dbReference type="ARBA" id="ARBA00004123"/>
    </source>
</evidence>
<dbReference type="FunCoup" id="G7DUA0">
    <property type="interactions" value="1028"/>
</dbReference>
<feature type="binding site" evidence="9">
    <location>
        <position position="73"/>
    </location>
    <ligand>
        <name>S-adenosyl-L-methionine</name>
        <dbReference type="ChEBI" id="CHEBI:59789"/>
    </ligand>
</feature>
<evidence type="ECO:0000256" key="2">
    <source>
        <dbReference type="ARBA" id="ARBA00004496"/>
    </source>
</evidence>
<feature type="active site" description="Proton acceptor" evidence="9">
    <location>
        <position position="178"/>
    </location>
</feature>
<dbReference type="OrthoDB" id="289250at2759"/>
<dbReference type="InterPro" id="IPR029063">
    <property type="entry name" value="SAM-dependent_MTases_sf"/>
</dbReference>
<evidence type="ECO:0000256" key="7">
    <source>
        <dbReference type="ARBA" id="ARBA00022694"/>
    </source>
</evidence>
<keyword evidence="12" id="KW-1185">Reference proteome</keyword>
<dbReference type="EC" id="2.1.1.205" evidence="9"/>
<dbReference type="FunFam" id="3.40.50.150:FF:000040">
    <property type="entry name" value="Putative ribosomal RNA methyltransferase 1"/>
    <property type="match status" value="1"/>
</dbReference>
<comment type="subcellular location">
    <subcellularLocation>
        <location evidence="2 9">Cytoplasm</location>
    </subcellularLocation>
    <subcellularLocation>
        <location evidence="1">Nucleus</location>
    </subcellularLocation>
</comment>
<dbReference type="InterPro" id="IPR015507">
    <property type="entry name" value="rRNA-MeTfrase_E"/>
</dbReference>
<evidence type="ECO:0000256" key="8">
    <source>
        <dbReference type="ARBA" id="ARBA00048902"/>
    </source>
</evidence>
<gene>
    <name evidence="11" type="primary">Mo00808</name>
    <name evidence="11" type="ORF">E5Q_00808</name>
</gene>
<dbReference type="HAMAP" id="MF_01547">
    <property type="entry name" value="RNA_methyltr_E"/>
    <property type="match status" value="1"/>
</dbReference>
<dbReference type="InterPro" id="IPR028590">
    <property type="entry name" value="RNA_methyltr_E_TRM7"/>
</dbReference>
<reference evidence="11 12" key="2">
    <citation type="journal article" date="2012" name="Open Biol.">
        <title>Characteristics of nucleosomes and linker DNA regions on the genome of the basidiomycete Mixia osmundae revealed by mono- and dinucleosome mapping.</title>
        <authorList>
            <person name="Nishida H."/>
            <person name="Kondo S."/>
            <person name="Matsumoto T."/>
            <person name="Suzuki Y."/>
            <person name="Yoshikawa H."/>
            <person name="Taylor T.D."/>
            <person name="Sugiyama J."/>
        </authorList>
    </citation>
    <scope>NUCLEOTIDE SEQUENCE [LARGE SCALE GENOMIC DNA]</scope>
    <source>
        <strain evidence="12">CBS 9802 / IAM 14324 / JCM 22182 / KY 12970</strain>
    </source>
</reference>
<dbReference type="InParanoid" id="G7DUA0"/>
<dbReference type="InterPro" id="IPR050082">
    <property type="entry name" value="RNA_methyltr_RlmE"/>
</dbReference>